<dbReference type="EMBL" id="JASPKZ010009798">
    <property type="protein sequence ID" value="KAJ9576363.1"/>
    <property type="molecule type" value="Genomic_DNA"/>
</dbReference>
<keyword evidence="2" id="KW-0812">Transmembrane</keyword>
<reference evidence="3" key="2">
    <citation type="submission" date="2023-05" db="EMBL/GenBank/DDBJ databases">
        <authorList>
            <person name="Fouks B."/>
        </authorList>
    </citation>
    <scope>NUCLEOTIDE SEQUENCE</scope>
    <source>
        <strain evidence="3">Stay&amp;Tobe</strain>
        <tissue evidence="3">Testes</tissue>
    </source>
</reference>
<accession>A0AAD7Z9E0</accession>
<dbReference type="Proteomes" id="UP001233999">
    <property type="component" value="Unassembled WGS sequence"/>
</dbReference>
<feature type="compositionally biased region" description="Basic and acidic residues" evidence="1">
    <location>
        <begin position="171"/>
        <end position="186"/>
    </location>
</feature>
<reference evidence="3" key="1">
    <citation type="journal article" date="2023" name="IScience">
        <title>Live-bearing cockroach genome reveals convergent evolutionary mechanisms linked to viviparity in insects and beyond.</title>
        <authorList>
            <person name="Fouks B."/>
            <person name="Harrison M.C."/>
            <person name="Mikhailova A.A."/>
            <person name="Marchal E."/>
            <person name="English S."/>
            <person name="Carruthers M."/>
            <person name="Jennings E.C."/>
            <person name="Chiamaka E.L."/>
            <person name="Frigard R.A."/>
            <person name="Pippel M."/>
            <person name="Attardo G.M."/>
            <person name="Benoit J.B."/>
            <person name="Bornberg-Bauer E."/>
            <person name="Tobe S.S."/>
        </authorList>
    </citation>
    <scope>NUCLEOTIDE SEQUENCE</scope>
    <source>
        <strain evidence="3">Stay&amp;Tobe</strain>
    </source>
</reference>
<protein>
    <submittedName>
        <fullName evidence="3">Uncharacterized protein</fullName>
    </submittedName>
</protein>
<proteinExistence type="predicted"/>
<gene>
    <name evidence="3" type="ORF">L9F63_006775</name>
</gene>
<keyword evidence="2" id="KW-1133">Transmembrane helix</keyword>
<dbReference type="AlphaFoldDB" id="A0AAD7Z9E0"/>
<evidence type="ECO:0000313" key="3">
    <source>
        <dbReference type="EMBL" id="KAJ9576363.1"/>
    </source>
</evidence>
<evidence type="ECO:0000256" key="1">
    <source>
        <dbReference type="SAM" id="MobiDB-lite"/>
    </source>
</evidence>
<name>A0AAD7Z9E0_DIPPU</name>
<feature type="transmembrane region" description="Helical" evidence="2">
    <location>
        <begin position="125"/>
        <end position="147"/>
    </location>
</feature>
<keyword evidence="2" id="KW-0472">Membrane</keyword>
<evidence type="ECO:0000256" key="2">
    <source>
        <dbReference type="SAM" id="Phobius"/>
    </source>
</evidence>
<comment type="caution">
    <text evidence="3">The sequence shown here is derived from an EMBL/GenBank/DDBJ whole genome shotgun (WGS) entry which is preliminary data.</text>
</comment>
<keyword evidence="4" id="KW-1185">Reference proteome</keyword>
<sequence length="216" mass="24547">FKAKSGERSKKFCGKVSAFKRTADENDEYSFVDPKGEMDTTIFVANMRLMSHENLELEIVYTSYRECKYGRPLYKDCGYSSRDLCIWTGLFGDNVVNCPKDCFDEDMCYKRDGDTVSSKNVGTKVTVGAVATIILAFILFMTCLWIMRRRKKLCWSEDCSGPRPSPPSTRVEMHPHLQDEDLRSRPEPSAPLDGGSVTVSEDKDLPPSYESLFPDR</sequence>
<organism evidence="3 4">
    <name type="scientific">Diploptera punctata</name>
    <name type="common">Pacific beetle cockroach</name>
    <dbReference type="NCBI Taxonomy" id="6984"/>
    <lineage>
        <taxon>Eukaryota</taxon>
        <taxon>Metazoa</taxon>
        <taxon>Ecdysozoa</taxon>
        <taxon>Arthropoda</taxon>
        <taxon>Hexapoda</taxon>
        <taxon>Insecta</taxon>
        <taxon>Pterygota</taxon>
        <taxon>Neoptera</taxon>
        <taxon>Polyneoptera</taxon>
        <taxon>Dictyoptera</taxon>
        <taxon>Blattodea</taxon>
        <taxon>Blaberoidea</taxon>
        <taxon>Blaberidae</taxon>
        <taxon>Diplopterinae</taxon>
        <taxon>Diploptera</taxon>
    </lineage>
</organism>
<evidence type="ECO:0000313" key="4">
    <source>
        <dbReference type="Proteomes" id="UP001233999"/>
    </source>
</evidence>
<feature type="region of interest" description="Disordered" evidence="1">
    <location>
        <begin position="161"/>
        <end position="216"/>
    </location>
</feature>
<feature type="non-terminal residue" evidence="3">
    <location>
        <position position="1"/>
    </location>
</feature>